<dbReference type="GO" id="GO:0019752">
    <property type="term" value="P:carboxylic acid metabolic process"/>
    <property type="evidence" value="ECO:0007669"/>
    <property type="project" value="UniProtKB-ARBA"/>
</dbReference>
<dbReference type="KEGG" id="bte:BTH_II2200"/>
<dbReference type="Proteomes" id="UP000001930">
    <property type="component" value="Chromosome II"/>
</dbReference>
<gene>
    <name evidence="8" type="ordered locus">BTH_II2200</name>
</gene>
<feature type="region of interest" description="Disordered" evidence="6">
    <location>
        <begin position="81"/>
        <end position="107"/>
    </location>
</feature>
<evidence type="ECO:0000256" key="4">
    <source>
        <dbReference type="ARBA" id="ARBA00022801"/>
    </source>
</evidence>
<evidence type="ECO:0000259" key="7">
    <source>
        <dbReference type="Pfam" id="PF01557"/>
    </source>
</evidence>
<comment type="cofactor">
    <cofactor evidence="1">
        <name>Mg(2+)</name>
        <dbReference type="ChEBI" id="CHEBI:18420"/>
    </cofactor>
</comment>
<comment type="similarity">
    <text evidence="2">Belongs to the FAH family.</text>
</comment>
<accession>Q2T361</accession>
<keyword evidence="9" id="KW-1185">Reference proteome</keyword>
<dbReference type="UniPathway" id="UPA00394"/>
<dbReference type="Pfam" id="PF01557">
    <property type="entry name" value="FAA_hydrolase"/>
    <property type="match status" value="1"/>
</dbReference>
<feature type="region of interest" description="Disordered" evidence="6">
    <location>
        <begin position="27"/>
        <end position="50"/>
    </location>
</feature>
<feature type="compositionally biased region" description="Polar residues" evidence="6">
    <location>
        <begin position="81"/>
        <end position="94"/>
    </location>
</feature>
<dbReference type="EMBL" id="CP000085">
    <property type="protein sequence ID" value="ABC34953.1"/>
    <property type="molecule type" value="Genomic_DNA"/>
</dbReference>
<dbReference type="SUPFAM" id="SSF56529">
    <property type="entry name" value="FAH"/>
    <property type="match status" value="1"/>
</dbReference>
<dbReference type="Gene3D" id="3.90.850.10">
    <property type="entry name" value="Fumarylacetoacetase-like, C-terminal domain"/>
    <property type="match status" value="1"/>
</dbReference>
<evidence type="ECO:0000256" key="2">
    <source>
        <dbReference type="ARBA" id="ARBA00010211"/>
    </source>
</evidence>
<dbReference type="AlphaFoldDB" id="Q2T361"/>
<dbReference type="HOGENOM" id="CLU_028458_3_4_4"/>
<evidence type="ECO:0000256" key="3">
    <source>
        <dbReference type="ARBA" id="ARBA00022723"/>
    </source>
</evidence>
<keyword evidence="4 8" id="KW-0378">Hydrolase</keyword>
<dbReference type="GO" id="GO:0016787">
    <property type="term" value="F:hydrolase activity"/>
    <property type="evidence" value="ECO:0007669"/>
    <property type="project" value="UniProtKB-KW"/>
</dbReference>
<dbReference type="InterPro" id="IPR051121">
    <property type="entry name" value="FAH"/>
</dbReference>
<proteinExistence type="inferred from homology"/>
<dbReference type="PANTHER" id="PTHR42796">
    <property type="entry name" value="FUMARYLACETOACETATE HYDROLASE DOMAIN-CONTAINING PROTEIN 2A-RELATED"/>
    <property type="match status" value="1"/>
</dbReference>
<dbReference type="InterPro" id="IPR036663">
    <property type="entry name" value="Fumarylacetoacetase_C_sf"/>
</dbReference>
<evidence type="ECO:0000256" key="1">
    <source>
        <dbReference type="ARBA" id="ARBA00001946"/>
    </source>
</evidence>
<dbReference type="FunFam" id="3.90.850.10:FF:000002">
    <property type="entry name" value="2-hydroxyhepta-2,4-diene-1,7-dioate isomerase"/>
    <property type="match status" value="1"/>
</dbReference>
<dbReference type="GO" id="GO:0046872">
    <property type="term" value="F:metal ion binding"/>
    <property type="evidence" value="ECO:0007669"/>
    <property type="project" value="UniProtKB-KW"/>
</dbReference>
<protein>
    <submittedName>
        <fullName evidence="8">Fumarylacetoacetate hydrolase family protein</fullName>
    </submittedName>
</protein>
<dbReference type="InterPro" id="IPR011234">
    <property type="entry name" value="Fumarylacetoacetase-like_C"/>
</dbReference>
<keyword evidence="3" id="KW-0479">Metal-binding</keyword>
<organism evidence="8 9">
    <name type="scientific">Burkholderia thailandensis (strain ATCC 700388 / DSM 13276 / CCUG 48851 / CIP 106301 / E264)</name>
    <dbReference type="NCBI Taxonomy" id="271848"/>
    <lineage>
        <taxon>Bacteria</taxon>
        <taxon>Pseudomonadati</taxon>
        <taxon>Pseudomonadota</taxon>
        <taxon>Betaproteobacteria</taxon>
        <taxon>Burkholderiales</taxon>
        <taxon>Burkholderiaceae</taxon>
        <taxon>Burkholderia</taxon>
        <taxon>pseudomallei group</taxon>
    </lineage>
</organism>
<dbReference type="GO" id="GO:0016853">
    <property type="term" value="F:isomerase activity"/>
    <property type="evidence" value="ECO:0007669"/>
    <property type="project" value="UniProtKB-ARBA"/>
</dbReference>
<sequence>MRRGGWPKPAWWSKRGRLRGCKRAFAAGRRRSGARGGAREAGRSGSQRVFARRRGPADAVAAAGLRCIASVCFNSRYPRCSVSSRTADGTNSATGPRPAPSRRLDRARRRLVCPESKRSPVMKLLRYGPVGHEKPGLLDAAGCIRDLSSLIDDVAGDALSDASLARLAAVDPASLPLVAGEPRIGACVGRIGKFVCIGLNYADHAAEAGLAVPTEPVVFGKWTSAVSGPHDGIEIPRGSVKTDWEVELGVVIGRACKNVDEADALSHVAGYCVVNDVSEREWQIERGGQWDKGKGFDTFGPIGPWLVTRDEIADPQALDLWLDVDGRRYQSGNTRTMVFTVAQLIAYLSRCMSLQPGDVISTGTPPGVGMGVKPLPVYLKPGQTVRCGVAGLGEQRQTTRAAA</sequence>
<evidence type="ECO:0000313" key="9">
    <source>
        <dbReference type="Proteomes" id="UP000001930"/>
    </source>
</evidence>
<dbReference type="GO" id="GO:0019628">
    <property type="term" value="P:urate catabolic process"/>
    <property type="evidence" value="ECO:0007669"/>
    <property type="project" value="UniProtKB-UniPathway"/>
</dbReference>
<evidence type="ECO:0000313" key="8">
    <source>
        <dbReference type="EMBL" id="ABC34953.1"/>
    </source>
</evidence>
<reference evidence="8 9" key="1">
    <citation type="journal article" date="2005" name="BMC Genomics">
        <title>Bacterial genome adaptation to niches: divergence of the potential virulence genes in three Burkholderia species of different survival strategies.</title>
        <authorList>
            <person name="Kim H.S."/>
            <person name="Schell M.A."/>
            <person name="Yu Y."/>
            <person name="Ulrich R.L."/>
            <person name="Sarria S.H."/>
            <person name="Nierman W.C."/>
            <person name="DeShazer D."/>
        </authorList>
    </citation>
    <scope>NUCLEOTIDE SEQUENCE [LARGE SCALE GENOMIC DNA]</scope>
    <source>
        <strain evidence="9">ATCC 700388 / DSM 13276 / CCUG 48851 / CIP 106301 / E264</strain>
    </source>
</reference>
<dbReference type="PANTHER" id="PTHR42796:SF4">
    <property type="entry name" value="FUMARYLACETOACETATE HYDROLASE DOMAIN-CONTAINING PROTEIN 2A"/>
    <property type="match status" value="1"/>
</dbReference>
<keyword evidence="5" id="KW-0460">Magnesium</keyword>
<evidence type="ECO:0000256" key="5">
    <source>
        <dbReference type="ARBA" id="ARBA00022842"/>
    </source>
</evidence>
<evidence type="ECO:0000256" key="6">
    <source>
        <dbReference type="SAM" id="MobiDB-lite"/>
    </source>
</evidence>
<feature type="domain" description="Fumarylacetoacetase-like C-terminal" evidence="7">
    <location>
        <begin position="193"/>
        <end position="398"/>
    </location>
</feature>
<name>Q2T361_BURTA</name>